<dbReference type="AlphaFoldDB" id="A0A086P6I6"/>
<proteinExistence type="predicted"/>
<evidence type="ECO:0000313" key="2">
    <source>
        <dbReference type="EMBL" id="KFG89004.1"/>
    </source>
</evidence>
<dbReference type="GO" id="GO:0009712">
    <property type="term" value="P:catechol-containing compound metabolic process"/>
    <property type="evidence" value="ECO:0007669"/>
    <property type="project" value="InterPro"/>
</dbReference>
<dbReference type="eggNOG" id="COG3485">
    <property type="taxonomic scope" value="Bacteria"/>
</dbReference>
<accession>A0A086P6I6</accession>
<sequence>MPQPPSDSDRGGLAYFAEDSSAEVVNARMGEDASPRLQQGMAALVRHLHAAVKEVEPTHQEWLAAIRFLTSGRWTIPKRPAATACKRRSGAWTGTSCWRPTDRRFNRMRPSIAPRKRHQAG</sequence>
<name>A0A086P6I6_SPHHM</name>
<keyword evidence="3" id="KW-1185">Reference proteome</keyword>
<dbReference type="EMBL" id="JFZA02000043">
    <property type="protein sequence ID" value="KFG89004.1"/>
    <property type="molecule type" value="Genomic_DNA"/>
</dbReference>
<protein>
    <submittedName>
        <fullName evidence="2">Hydroxyquinol 1,2-dioxygenase</fullName>
        <ecNumber evidence="2">1.13.11.37</ecNumber>
    </submittedName>
</protein>
<gene>
    <name evidence="2" type="ORF">BV98_003215</name>
</gene>
<keyword evidence="2" id="KW-0560">Oxidoreductase</keyword>
<dbReference type="Proteomes" id="UP000024284">
    <property type="component" value="Unassembled WGS sequence"/>
</dbReference>
<dbReference type="SUPFAM" id="SSF49482">
    <property type="entry name" value="Aromatic compound dioxygenase"/>
    <property type="match status" value="1"/>
</dbReference>
<dbReference type="Pfam" id="PF04444">
    <property type="entry name" value="Dioxygenase_N"/>
    <property type="match status" value="1"/>
</dbReference>
<comment type="caution">
    <text evidence="2">The sequence shown here is derived from an EMBL/GenBank/DDBJ whole genome shotgun (WGS) entry which is preliminary data.</text>
</comment>
<dbReference type="EC" id="1.13.11.37" evidence="2"/>
<dbReference type="GO" id="GO:0047074">
    <property type="term" value="F:4-hydroxycatechol 1,2-dioxygenase activity"/>
    <property type="evidence" value="ECO:0007669"/>
    <property type="project" value="UniProtKB-EC"/>
</dbReference>
<feature type="domain" description="Catechol dioxygenase N-terminal" evidence="1">
    <location>
        <begin position="35"/>
        <end position="73"/>
    </location>
</feature>
<dbReference type="GO" id="GO:0018576">
    <property type="term" value="F:catechol 1,2-dioxygenase activity"/>
    <property type="evidence" value="ECO:0007669"/>
    <property type="project" value="InterPro"/>
</dbReference>
<organism evidence="2 3">
    <name type="scientific">Sphingobium herbicidovorans (strain ATCC 700291 / DSM 11019 / CCUG 56400 / KCTC 2939 / LMG 18315 / NBRC 16415 / MH)</name>
    <name type="common">Sphingomonas herbicidovorans</name>
    <dbReference type="NCBI Taxonomy" id="1219045"/>
    <lineage>
        <taxon>Bacteria</taxon>
        <taxon>Pseudomonadati</taxon>
        <taxon>Pseudomonadota</taxon>
        <taxon>Alphaproteobacteria</taxon>
        <taxon>Sphingomonadales</taxon>
        <taxon>Sphingomonadaceae</taxon>
        <taxon>Sphingobium</taxon>
    </lineage>
</organism>
<dbReference type="GO" id="GO:0005506">
    <property type="term" value="F:iron ion binding"/>
    <property type="evidence" value="ECO:0007669"/>
    <property type="project" value="InterPro"/>
</dbReference>
<dbReference type="InterPro" id="IPR015889">
    <property type="entry name" value="Intradiol_dOase_core"/>
</dbReference>
<evidence type="ECO:0000259" key="1">
    <source>
        <dbReference type="Pfam" id="PF04444"/>
    </source>
</evidence>
<dbReference type="InterPro" id="IPR007535">
    <property type="entry name" value="Catechol_dOase_N"/>
</dbReference>
<evidence type="ECO:0000313" key="3">
    <source>
        <dbReference type="Proteomes" id="UP000024284"/>
    </source>
</evidence>
<dbReference type="Gene3D" id="2.60.130.10">
    <property type="entry name" value="Aromatic compound dioxygenase"/>
    <property type="match status" value="1"/>
</dbReference>
<reference evidence="2" key="1">
    <citation type="submission" date="2014-08" db="EMBL/GenBank/DDBJ databases">
        <title>Draft genome sequences of Sphingobium herbicidovorans.</title>
        <authorList>
            <person name="Gan H.M."/>
            <person name="Gan H.Y."/>
            <person name="Savka M.A."/>
        </authorList>
    </citation>
    <scope>NUCLEOTIDE SEQUENCE [LARGE SCALE GENOMIC DNA]</scope>
    <source>
        <strain evidence="2">NBRC 16415</strain>
    </source>
</reference>